<keyword evidence="9" id="KW-0812">Transmembrane</keyword>
<dbReference type="EC" id="2.7.13.3" evidence="2"/>
<dbReference type="InterPro" id="IPR050351">
    <property type="entry name" value="BphY/WalK/GraS-like"/>
</dbReference>
<dbReference type="GO" id="GO:0000156">
    <property type="term" value="F:phosphorelay response regulator activity"/>
    <property type="evidence" value="ECO:0007669"/>
    <property type="project" value="TreeGrafter"/>
</dbReference>
<dbReference type="InterPro" id="IPR036097">
    <property type="entry name" value="HisK_dim/P_sf"/>
</dbReference>
<dbReference type="SUPFAM" id="SSF55874">
    <property type="entry name" value="ATPase domain of HSP90 chaperone/DNA topoisomerase II/histidine kinase"/>
    <property type="match status" value="1"/>
</dbReference>
<evidence type="ECO:0000256" key="4">
    <source>
        <dbReference type="ARBA" id="ARBA00022679"/>
    </source>
</evidence>
<evidence type="ECO:0000259" key="10">
    <source>
        <dbReference type="PROSITE" id="PS50109"/>
    </source>
</evidence>
<dbReference type="Gene3D" id="1.10.287.130">
    <property type="match status" value="1"/>
</dbReference>
<dbReference type="PANTHER" id="PTHR42878:SF7">
    <property type="entry name" value="SENSOR HISTIDINE KINASE GLRK"/>
    <property type="match status" value="1"/>
</dbReference>
<reference evidence="11 12" key="1">
    <citation type="submission" date="2017-08" db="EMBL/GenBank/DDBJ databases">
        <title>Infants hospitalized years apart are colonized by the same room-sourced microbial strains.</title>
        <authorList>
            <person name="Brooks B."/>
            <person name="Olm M.R."/>
            <person name="Firek B.A."/>
            <person name="Baker R."/>
            <person name="Thomas B.C."/>
            <person name="Morowitz M.J."/>
            <person name="Banfield J.F."/>
        </authorList>
    </citation>
    <scope>NUCLEOTIDE SEQUENCE [LARGE SCALE GENOMIC DNA]</scope>
    <source>
        <strain evidence="11">S2_003_000_R2_14</strain>
    </source>
</reference>
<feature type="domain" description="Histidine kinase" evidence="10">
    <location>
        <begin position="117"/>
        <end position="327"/>
    </location>
</feature>
<comment type="caution">
    <text evidence="11">The sequence shown here is derived from an EMBL/GenBank/DDBJ whole genome shotgun (WGS) entry which is preliminary data.</text>
</comment>
<dbReference type="Pfam" id="PF00512">
    <property type="entry name" value="HisKA"/>
    <property type="match status" value="1"/>
</dbReference>
<dbReference type="InterPro" id="IPR036890">
    <property type="entry name" value="HATPase_C_sf"/>
</dbReference>
<evidence type="ECO:0000256" key="2">
    <source>
        <dbReference type="ARBA" id="ARBA00012438"/>
    </source>
</evidence>
<dbReference type="InterPro" id="IPR003594">
    <property type="entry name" value="HATPase_dom"/>
</dbReference>
<dbReference type="EMBL" id="QFQP01000009">
    <property type="protein sequence ID" value="PZR13577.1"/>
    <property type="molecule type" value="Genomic_DNA"/>
</dbReference>
<evidence type="ECO:0000313" key="11">
    <source>
        <dbReference type="EMBL" id="PZR13577.1"/>
    </source>
</evidence>
<keyword evidence="4" id="KW-0808">Transferase</keyword>
<name>A0A2W5TIE1_9BACT</name>
<comment type="catalytic activity">
    <reaction evidence="1">
        <text>ATP + protein L-histidine = ADP + protein N-phospho-L-histidine.</text>
        <dbReference type="EC" id="2.7.13.3"/>
    </reaction>
</comment>
<evidence type="ECO:0000256" key="5">
    <source>
        <dbReference type="ARBA" id="ARBA00022741"/>
    </source>
</evidence>
<accession>A0A2W5TIE1</accession>
<evidence type="ECO:0000256" key="8">
    <source>
        <dbReference type="ARBA" id="ARBA00023012"/>
    </source>
</evidence>
<dbReference type="SMART" id="SM00387">
    <property type="entry name" value="HATPase_c"/>
    <property type="match status" value="1"/>
</dbReference>
<dbReference type="CDD" id="cd00082">
    <property type="entry name" value="HisKA"/>
    <property type="match status" value="1"/>
</dbReference>
<dbReference type="PRINTS" id="PR00344">
    <property type="entry name" value="BCTRLSENSOR"/>
</dbReference>
<keyword evidence="6" id="KW-0418">Kinase</keyword>
<dbReference type="Proteomes" id="UP000249061">
    <property type="component" value="Unassembled WGS sequence"/>
</dbReference>
<keyword evidence="8" id="KW-0902">Two-component regulatory system</keyword>
<dbReference type="PANTHER" id="PTHR42878">
    <property type="entry name" value="TWO-COMPONENT HISTIDINE KINASE"/>
    <property type="match status" value="1"/>
</dbReference>
<dbReference type="GO" id="GO:0005524">
    <property type="term" value="F:ATP binding"/>
    <property type="evidence" value="ECO:0007669"/>
    <property type="project" value="UniProtKB-KW"/>
</dbReference>
<dbReference type="PROSITE" id="PS50109">
    <property type="entry name" value="HIS_KIN"/>
    <property type="match status" value="1"/>
</dbReference>
<keyword evidence="5" id="KW-0547">Nucleotide-binding</keyword>
<dbReference type="InterPro" id="IPR004358">
    <property type="entry name" value="Sig_transdc_His_kin-like_C"/>
</dbReference>
<sequence length="332" mass="36618">MTMNRFRRWLTRNLDVLAFGAALLSVGPLMAWWSILVRRNIVTSDKLLRGQIEATFEGAQAAQRLAALDGQTSRQLFMIAGESALMGVLFLVLAVVLFMVARHRQRETQRLQTMLQLTTHQLKTPLAGVKALLQSLGNGSIPEALRGRFLNQGLSECDRLEHLVETTLAYQRAVAWQSAREDQLPAARLITEIIDHRRASFPDDDVKWTPGANVNVACDKDAVRVVLENLLDNARKYGGGRVELTDSAKGTRWRLEVRDAGKGFSPGDAERLFEPFERAQGTGVEHGSGLGLYISRQLARQMHGDLTAQSAGPGQGAVFALELPLAREVARG</sequence>
<evidence type="ECO:0000256" key="1">
    <source>
        <dbReference type="ARBA" id="ARBA00000085"/>
    </source>
</evidence>
<evidence type="ECO:0000313" key="12">
    <source>
        <dbReference type="Proteomes" id="UP000249061"/>
    </source>
</evidence>
<protein>
    <recommendedName>
        <fullName evidence="2">histidine kinase</fullName>
        <ecNumber evidence="2">2.7.13.3</ecNumber>
    </recommendedName>
</protein>
<dbReference type="Gene3D" id="3.30.565.10">
    <property type="entry name" value="Histidine kinase-like ATPase, C-terminal domain"/>
    <property type="match status" value="1"/>
</dbReference>
<keyword evidence="9" id="KW-0472">Membrane</keyword>
<dbReference type="Pfam" id="PF02518">
    <property type="entry name" value="HATPase_c"/>
    <property type="match status" value="1"/>
</dbReference>
<keyword evidence="3" id="KW-0597">Phosphoprotein</keyword>
<evidence type="ECO:0000256" key="3">
    <source>
        <dbReference type="ARBA" id="ARBA00022553"/>
    </source>
</evidence>
<feature type="transmembrane region" description="Helical" evidence="9">
    <location>
        <begin position="76"/>
        <end position="101"/>
    </location>
</feature>
<dbReference type="GO" id="GO:0030295">
    <property type="term" value="F:protein kinase activator activity"/>
    <property type="evidence" value="ECO:0007669"/>
    <property type="project" value="TreeGrafter"/>
</dbReference>
<dbReference type="InterPro" id="IPR003661">
    <property type="entry name" value="HisK_dim/P_dom"/>
</dbReference>
<gene>
    <name evidence="11" type="ORF">DI536_12575</name>
</gene>
<dbReference type="GO" id="GO:0007234">
    <property type="term" value="P:osmosensory signaling via phosphorelay pathway"/>
    <property type="evidence" value="ECO:0007669"/>
    <property type="project" value="TreeGrafter"/>
</dbReference>
<organism evidence="11 12">
    <name type="scientific">Archangium gephyra</name>
    <dbReference type="NCBI Taxonomy" id="48"/>
    <lineage>
        <taxon>Bacteria</taxon>
        <taxon>Pseudomonadati</taxon>
        <taxon>Myxococcota</taxon>
        <taxon>Myxococcia</taxon>
        <taxon>Myxococcales</taxon>
        <taxon>Cystobacterineae</taxon>
        <taxon>Archangiaceae</taxon>
        <taxon>Archangium</taxon>
    </lineage>
</organism>
<keyword evidence="7" id="KW-0067">ATP-binding</keyword>
<dbReference type="SMART" id="SM00388">
    <property type="entry name" value="HisKA"/>
    <property type="match status" value="1"/>
</dbReference>
<dbReference type="AlphaFoldDB" id="A0A2W5TIE1"/>
<dbReference type="InterPro" id="IPR005467">
    <property type="entry name" value="His_kinase_dom"/>
</dbReference>
<proteinExistence type="predicted"/>
<dbReference type="SUPFAM" id="SSF47384">
    <property type="entry name" value="Homodimeric domain of signal transducing histidine kinase"/>
    <property type="match status" value="1"/>
</dbReference>
<evidence type="ECO:0000256" key="7">
    <source>
        <dbReference type="ARBA" id="ARBA00022840"/>
    </source>
</evidence>
<keyword evidence="9" id="KW-1133">Transmembrane helix</keyword>
<dbReference type="GO" id="GO:0000155">
    <property type="term" value="F:phosphorelay sensor kinase activity"/>
    <property type="evidence" value="ECO:0007669"/>
    <property type="project" value="InterPro"/>
</dbReference>
<evidence type="ECO:0000256" key="6">
    <source>
        <dbReference type="ARBA" id="ARBA00022777"/>
    </source>
</evidence>
<evidence type="ECO:0000256" key="9">
    <source>
        <dbReference type="SAM" id="Phobius"/>
    </source>
</evidence>